<name>A0A097IDF2_9CORY</name>
<feature type="domain" description="Prohead serine protease" evidence="5">
    <location>
        <begin position="154"/>
        <end position="304"/>
    </location>
</feature>
<evidence type="ECO:0000256" key="3">
    <source>
        <dbReference type="ARBA" id="ARBA00022801"/>
    </source>
</evidence>
<evidence type="ECO:0000259" key="5">
    <source>
        <dbReference type="Pfam" id="PF04586"/>
    </source>
</evidence>
<keyword evidence="7" id="KW-1185">Reference proteome</keyword>
<dbReference type="InterPro" id="IPR054613">
    <property type="entry name" value="Peptidase_S78_dom"/>
</dbReference>
<dbReference type="Proteomes" id="UP000029914">
    <property type="component" value="Chromosome"/>
</dbReference>
<sequence length="379" mass="40945">MTLHVVVGPPASGKSTFVNNNAAPGIPRWDFDAVASTIAGDQLGHDIPGPVMDVVLAIRRGLMGWLLDVETPVPEMWLIHSNPSAPTISRLAQVGAEFHLLDPGVDECIARAQREERPESTIQAIRTWYDAPPELPGEKGGETMKHKNVTVQVKATGDDAQGEGTMVAYAAVFDNIDSYGDVIRRGAFTDTLAEWAASGNTLPLLYGHDMHDPWSNIGSVIEAVEDERGLKITAAFDLDNAKAAQVYRLVKEKRLTQMSFAYDVIDAASAEVDGEPAFELRKLKLYEVSVVPIGANQQTEILTVKAAEQFAGELGVTLADWQKNVLTALFKSGPPGDPTEPTDTTPDGREPEGVSHPDTPPVGALKARLMLLERTPTHD</sequence>
<dbReference type="eggNOG" id="COG3740">
    <property type="taxonomic scope" value="Bacteria"/>
</dbReference>
<organism evidence="6 7">
    <name type="scientific">Corynebacterium doosanense CAU 212 = DSM 45436</name>
    <dbReference type="NCBI Taxonomy" id="558173"/>
    <lineage>
        <taxon>Bacteria</taxon>
        <taxon>Bacillati</taxon>
        <taxon>Actinomycetota</taxon>
        <taxon>Actinomycetes</taxon>
        <taxon>Mycobacteriales</taxon>
        <taxon>Corynebacteriaceae</taxon>
        <taxon>Corynebacterium</taxon>
    </lineage>
</organism>
<accession>A0A097IDF2</accession>
<dbReference type="InterPro" id="IPR027417">
    <property type="entry name" value="P-loop_NTPase"/>
</dbReference>
<dbReference type="HOGENOM" id="CLU_798574_0_0_11"/>
<evidence type="ECO:0000256" key="2">
    <source>
        <dbReference type="ARBA" id="ARBA00022670"/>
    </source>
</evidence>
<feature type="region of interest" description="Disordered" evidence="4">
    <location>
        <begin position="329"/>
        <end position="362"/>
    </location>
</feature>
<evidence type="ECO:0000313" key="6">
    <source>
        <dbReference type="EMBL" id="AIT60161.1"/>
    </source>
</evidence>
<dbReference type="SUPFAM" id="SSF52540">
    <property type="entry name" value="P-loop containing nucleoside triphosphate hydrolases"/>
    <property type="match status" value="1"/>
</dbReference>
<dbReference type="GO" id="GO:0008233">
    <property type="term" value="F:peptidase activity"/>
    <property type="evidence" value="ECO:0007669"/>
    <property type="project" value="UniProtKB-KW"/>
</dbReference>
<dbReference type="KEGG" id="cdo:CDOO_01935"/>
<dbReference type="EMBL" id="CP006764">
    <property type="protein sequence ID" value="AIT60161.1"/>
    <property type="molecule type" value="Genomic_DNA"/>
</dbReference>
<dbReference type="GO" id="GO:0006508">
    <property type="term" value="P:proteolysis"/>
    <property type="evidence" value="ECO:0007669"/>
    <property type="project" value="UniProtKB-KW"/>
</dbReference>
<dbReference type="Pfam" id="PF04586">
    <property type="entry name" value="Peptidase_S78"/>
    <property type="match status" value="1"/>
</dbReference>
<dbReference type="STRING" id="558173.CDOO_01935"/>
<dbReference type="OrthoDB" id="8444243at2"/>
<evidence type="ECO:0000313" key="7">
    <source>
        <dbReference type="Proteomes" id="UP000029914"/>
    </source>
</evidence>
<gene>
    <name evidence="6" type="ORF">CDOO_01935</name>
</gene>
<dbReference type="AlphaFoldDB" id="A0A097IDF2"/>
<dbReference type="InterPro" id="IPR006433">
    <property type="entry name" value="Prohead_protease"/>
</dbReference>
<dbReference type="RefSeq" id="WP_018021460.1">
    <property type="nucleotide sequence ID" value="NZ_AQUX01000002.1"/>
</dbReference>
<keyword evidence="3" id="KW-0378">Hydrolase</keyword>
<proteinExistence type="predicted"/>
<evidence type="ECO:0000256" key="4">
    <source>
        <dbReference type="SAM" id="MobiDB-lite"/>
    </source>
</evidence>
<keyword evidence="2" id="KW-0645">Protease</keyword>
<reference evidence="6 7" key="1">
    <citation type="submission" date="2013-09" db="EMBL/GenBank/DDBJ databases">
        <title>Complete genome sequence of Corynebacterium doosanense CAU 212(T) (=DSM 45436(T)), isolated from activated sludge.</title>
        <authorList>
            <person name="Schaffert L."/>
            <person name="Albersmeier A."/>
            <person name="Kalinowski J."/>
            <person name="Ruckert C."/>
        </authorList>
    </citation>
    <scope>NUCLEOTIDE SEQUENCE [LARGE SCALE GENOMIC DNA]</scope>
    <source>
        <strain evidence="6 7">CAU 212</strain>
    </source>
</reference>
<evidence type="ECO:0000256" key="1">
    <source>
        <dbReference type="ARBA" id="ARBA00022612"/>
    </source>
</evidence>
<protein>
    <submittedName>
        <fullName evidence="6">Primosomal replication protein N</fullName>
    </submittedName>
</protein>
<keyword evidence="1" id="KW-1188">Viral release from host cell</keyword>
<dbReference type="NCBIfam" id="TIGR01543">
    <property type="entry name" value="proheadase_HK97"/>
    <property type="match status" value="1"/>
</dbReference>
<feature type="compositionally biased region" description="Basic and acidic residues" evidence="4">
    <location>
        <begin position="346"/>
        <end position="355"/>
    </location>
</feature>